<dbReference type="PANTHER" id="PTHR34822">
    <property type="entry name" value="GRPB DOMAIN PROTEIN (AFU_ORTHOLOGUE AFUA_1G01530)"/>
    <property type="match status" value="1"/>
</dbReference>
<dbReference type="Pfam" id="PF04229">
    <property type="entry name" value="GrpB"/>
    <property type="match status" value="1"/>
</dbReference>
<evidence type="ECO:0000313" key="1">
    <source>
        <dbReference type="EMBL" id="TWF73206.1"/>
    </source>
</evidence>
<dbReference type="Gene3D" id="3.30.460.10">
    <property type="entry name" value="Beta Polymerase, domain 2"/>
    <property type="match status" value="1"/>
</dbReference>
<reference evidence="1 2" key="1">
    <citation type="submission" date="2019-06" db="EMBL/GenBank/DDBJ databases">
        <title>Sequencing the genomes of 1000 actinobacteria strains.</title>
        <authorList>
            <person name="Klenk H.-P."/>
        </authorList>
    </citation>
    <scope>NUCLEOTIDE SEQUENCE [LARGE SCALE GENOMIC DNA]</scope>
    <source>
        <strain evidence="1 2">DSM 44826</strain>
    </source>
</reference>
<protein>
    <submittedName>
        <fullName evidence="1">GrpB-like predicted nucleotidyltransferase (UPF0157 family)</fullName>
    </submittedName>
</protein>
<dbReference type="RefSeq" id="WP_145911165.1">
    <property type="nucleotide sequence ID" value="NZ_BAAAMZ010000005.1"/>
</dbReference>
<dbReference type="Proteomes" id="UP000317940">
    <property type="component" value="Unassembled WGS sequence"/>
</dbReference>
<dbReference type="InterPro" id="IPR007344">
    <property type="entry name" value="GrpB/CoaE"/>
</dbReference>
<dbReference type="EMBL" id="VIWT01000006">
    <property type="protein sequence ID" value="TWF73206.1"/>
    <property type="molecule type" value="Genomic_DNA"/>
</dbReference>
<name>A0A561SEA8_9ACTN</name>
<sequence>MTTDTTPTPLVVLDHDPDWRRRGLALAGELRSALNPSPLHAEHIGSTAIPGMAAKPVLDLQLTVADLAEAERAFDPVLAELGFELTPHRRDHVPAGLDSDPADWVKRLWRRRGHAGPDCNLHVRLAGSPNERLALLFRDWFRAHPQAVPAYARFKRELAGAVGDIDVYSDVKDPVVDLVVTVAEEWADATGWAPHAERP</sequence>
<comment type="caution">
    <text evidence="1">The sequence shown here is derived from an EMBL/GenBank/DDBJ whole genome shotgun (WGS) entry which is preliminary data.</text>
</comment>
<accession>A0A561SEA8</accession>
<dbReference type="AlphaFoldDB" id="A0A561SEA8"/>
<organism evidence="1 2">
    <name type="scientific">Kitasatospora viridis</name>
    <dbReference type="NCBI Taxonomy" id="281105"/>
    <lineage>
        <taxon>Bacteria</taxon>
        <taxon>Bacillati</taxon>
        <taxon>Actinomycetota</taxon>
        <taxon>Actinomycetes</taxon>
        <taxon>Kitasatosporales</taxon>
        <taxon>Streptomycetaceae</taxon>
        <taxon>Kitasatospora</taxon>
    </lineage>
</organism>
<keyword evidence="1" id="KW-0808">Transferase</keyword>
<dbReference type="PANTHER" id="PTHR34822:SF1">
    <property type="entry name" value="GRPB FAMILY PROTEIN"/>
    <property type="match status" value="1"/>
</dbReference>
<gene>
    <name evidence="1" type="ORF">FHX73_16357</name>
</gene>
<proteinExistence type="predicted"/>
<dbReference type="OrthoDB" id="9799092at2"/>
<evidence type="ECO:0000313" key="2">
    <source>
        <dbReference type="Proteomes" id="UP000317940"/>
    </source>
</evidence>
<dbReference type="SUPFAM" id="SSF81301">
    <property type="entry name" value="Nucleotidyltransferase"/>
    <property type="match status" value="1"/>
</dbReference>
<keyword evidence="2" id="KW-1185">Reference proteome</keyword>
<dbReference type="InterPro" id="IPR043519">
    <property type="entry name" value="NT_sf"/>
</dbReference>
<dbReference type="GO" id="GO:0016740">
    <property type="term" value="F:transferase activity"/>
    <property type="evidence" value="ECO:0007669"/>
    <property type="project" value="UniProtKB-KW"/>
</dbReference>